<evidence type="ECO:0000256" key="1">
    <source>
        <dbReference type="SAM" id="MobiDB-lite"/>
    </source>
</evidence>
<feature type="compositionally biased region" description="Low complexity" evidence="1">
    <location>
        <begin position="21"/>
        <end position="33"/>
    </location>
</feature>
<dbReference type="Proteomes" id="UP000015530">
    <property type="component" value="Unassembled WGS sequence"/>
</dbReference>
<dbReference type="InterPro" id="IPR022085">
    <property type="entry name" value="OpdG"/>
</dbReference>
<dbReference type="PANTHER" id="PTHR38797">
    <property type="entry name" value="NUCLEAR PORE COMPLEX PROTEIN NUP85-RELATED"/>
    <property type="match status" value="1"/>
</dbReference>
<feature type="region of interest" description="Disordered" evidence="1">
    <location>
        <begin position="57"/>
        <end position="93"/>
    </location>
</feature>
<sequence>MDPATDFPTEVGPDVTLNSVEKPTTEPATEPTPEIAIDDATDLAQIIAEIAMELNADVESQQASQSTPGSTSKASAKSPSAAEIPLPPSPRPLPGFRYSPIFPRLLVPIERSIASDLRTSFGDGTPFATEAPVETTEDSTAALSDASDDDTASFHTAPLHSRGDDLLDPKVKTLYEIKKFQNRDFSEQQRRIIDALDLTLRAGGREAAPEVAAEIDSLCPSKWEEEAVEDWLWMLWETVIDIVRFGSFEVGDLMHEVVWHLQKRATRYVKIEGVEERLWTDLPMFSYCMEAYFNDPTTGNTESSHEDKDVWVHLNWFAAQCLQGGFGGPYHHAIHAMRSALEEETSPHSFTIQCRLFVACSWMTLAGKILLRRARENASRAEHPKEDSMDFEEPGPLYQGPPMLCPQRWDFWVQRLKQLGKELPEHIGSRACSTWRQMEWAEQDTDYCLTDWA</sequence>
<reference evidence="3" key="1">
    <citation type="journal article" date="2013" name="Mol. Plant Microbe Interact.">
        <title>Global aspects of pacC regulation of pathogenicity genes in Colletotrichum gloeosporioides as revealed by transcriptome analysis.</title>
        <authorList>
            <person name="Alkan N."/>
            <person name="Meng X."/>
            <person name="Friedlander G."/>
            <person name="Reuveni E."/>
            <person name="Sukno S."/>
            <person name="Sherman A."/>
            <person name="Thon M."/>
            <person name="Fluhr R."/>
            <person name="Prusky D."/>
        </authorList>
    </citation>
    <scope>NUCLEOTIDE SEQUENCE [LARGE SCALE GENOMIC DNA]</scope>
    <source>
        <strain evidence="3">Cg-14</strain>
    </source>
</reference>
<evidence type="ECO:0000313" key="2">
    <source>
        <dbReference type="EMBL" id="EQB57461.1"/>
    </source>
</evidence>
<feature type="compositionally biased region" description="Low complexity" evidence="1">
    <location>
        <begin position="66"/>
        <end position="82"/>
    </location>
</feature>
<evidence type="ECO:0000313" key="3">
    <source>
        <dbReference type="Proteomes" id="UP000015530"/>
    </source>
</evidence>
<feature type="region of interest" description="Disordered" evidence="1">
    <location>
        <begin position="1"/>
        <end position="33"/>
    </location>
</feature>
<comment type="caution">
    <text evidence="2">The sequence shown here is derived from an EMBL/GenBank/DDBJ whole genome shotgun (WGS) entry which is preliminary data.</text>
</comment>
<dbReference type="PANTHER" id="PTHR38797:SF4">
    <property type="entry name" value="NUCLEAR PORE COMPLEX PROTEIN NUP85"/>
    <property type="match status" value="1"/>
</dbReference>
<protein>
    <submittedName>
        <fullName evidence="2">Uncharacterized protein</fullName>
    </submittedName>
</protein>
<name>T0M133_COLGC</name>
<proteinExistence type="predicted"/>
<organism evidence="2 3">
    <name type="scientific">Colletotrichum gloeosporioides (strain Cg-14)</name>
    <name type="common">Anthracnose fungus</name>
    <name type="synonym">Glomerella cingulata</name>
    <dbReference type="NCBI Taxonomy" id="1237896"/>
    <lineage>
        <taxon>Eukaryota</taxon>
        <taxon>Fungi</taxon>
        <taxon>Dikarya</taxon>
        <taxon>Ascomycota</taxon>
        <taxon>Pezizomycotina</taxon>
        <taxon>Sordariomycetes</taxon>
        <taxon>Hypocreomycetidae</taxon>
        <taxon>Glomerellales</taxon>
        <taxon>Glomerellaceae</taxon>
        <taxon>Colletotrichum</taxon>
        <taxon>Colletotrichum gloeosporioides species complex</taxon>
    </lineage>
</organism>
<dbReference type="AlphaFoldDB" id="T0M133"/>
<dbReference type="STRING" id="1237896.T0M133"/>
<gene>
    <name evidence="2" type="ORF">CGLO_02408</name>
</gene>
<feature type="region of interest" description="Disordered" evidence="1">
    <location>
        <begin position="119"/>
        <end position="161"/>
    </location>
</feature>
<dbReference type="OrthoDB" id="3350591at2759"/>
<dbReference type="Pfam" id="PF12311">
    <property type="entry name" value="DUF3632"/>
    <property type="match status" value="1"/>
</dbReference>
<accession>T0M133</accession>
<dbReference type="InterPro" id="IPR053204">
    <property type="entry name" value="Oxopyrrolidines_Biosynth-assoc"/>
</dbReference>
<dbReference type="HOGENOM" id="CLU_514826_0_0_1"/>
<dbReference type="EMBL" id="AMYD01000491">
    <property type="protein sequence ID" value="EQB57461.1"/>
    <property type="molecule type" value="Genomic_DNA"/>
</dbReference>